<feature type="transmembrane region" description="Helical" evidence="5">
    <location>
        <begin position="332"/>
        <end position="354"/>
    </location>
</feature>
<evidence type="ECO:0000256" key="1">
    <source>
        <dbReference type="ARBA" id="ARBA00004141"/>
    </source>
</evidence>
<feature type="transmembrane region" description="Helical" evidence="5">
    <location>
        <begin position="12"/>
        <end position="31"/>
    </location>
</feature>
<dbReference type="Pfam" id="PF13520">
    <property type="entry name" value="AA_permease_2"/>
    <property type="match status" value="1"/>
</dbReference>
<dbReference type="PANTHER" id="PTHR11785:SF512">
    <property type="entry name" value="SOBREMESA, ISOFORM B"/>
    <property type="match status" value="1"/>
</dbReference>
<reference evidence="8" key="3">
    <citation type="submission" date="2023-02" db="EMBL/GenBank/DDBJ databases">
        <title>Comparative genomics and fermentation flavor characterization of five lactic acid bacteria reveal flavor biosynthesis metabolic pathways in fermented muskmelon puree.</title>
        <authorList>
            <person name="Yuan L."/>
            <person name="Li M."/>
            <person name="Xu X."/>
            <person name="Lao F."/>
            <person name="Wu J."/>
        </authorList>
    </citation>
    <scope>NUCLEOTIDE SEQUENCE</scope>
    <source>
        <strain evidence="8">Pa-2</strain>
    </source>
</reference>
<dbReference type="EMBL" id="CP109635">
    <property type="protein sequence ID" value="UYT10119.1"/>
    <property type="molecule type" value="Genomic_DNA"/>
</dbReference>
<dbReference type="Proteomes" id="UP000181969">
    <property type="component" value="Unassembled WGS sequence"/>
</dbReference>
<evidence type="ECO:0000256" key="3">
    <source>
        <dbReference type="ARBA" id="ARBA00022989"/>
    </source>
</evidence>
<proteinExistence type="predicted"/>
<evidence type="ECO:0000313" key="6">
    <source>
        <dbReference type="EMBL" id="SFL33477.1"/>
    </source>
</evidence>
<evidence type="ECO:0000256" key="4">
    <source>
        <dbReference type="ARBA" id="ARBA00023136"/>
    </source>
</evidence>
<sequence>MEQKNEMKRTLGFFPALTTVMGTVIGAGVFFKAGRVAELTGQPGLHILVWVLGGIISICGGLTAAELAAAIPETGGMIRYIQRGFGKRWSFLLGWAQSIIYFPANIAALSVVFGTQFLNLFGMNVSAANTAIVGVIAAITVTLINFISSKAAGGLQSVTTVIKLIPIALIVVVGLLRPGGVDFQLLPITAGENLSLASAIGSGLLATMFAYDGWIYAGNIAGEMKNPAKHLPRAIILGIVAIMFVYVFINAAYIRTLGIPTLMENNPNLPAIVANTIFGGMGGKLVTIGILISVYGTINGYSMTGMRASYALATEKSFPFWKTFKKLSASGVPVNSGILQVAIAAIMLVVTMLSSDAFDFLTNMLVFVIWIFYTMVFITVFILRKREPELVRPYKVPLYPVIPIIAIIGGVFILVMTLISSDYMSNQVPAMVGVVFTLIGLPVYNHLDKKYHR</sequence>
<dbReference type="EMBL" id="CP118627">
    <property type="protein sequence ID" value="WEA13571.1"/>
    <property type="molecule type" value="Genomic_DNA"/>
</dbReference>
<evidence type="ECO:0000256" key="5">
    <source>
        <dbReference type="SAM" id="Phobius"/>
    </source>
</evidence>
<keyword evidence="3 5" id="KW-1133">Transmembrane helix</keyword>
<evidence type="ECO:0000313" key="9">
    <source>
        <dbReference type="Proteomes" id="UP000181969"/>
    </source>
</evidence>
<feature type="transmembrane region" description="Helical" evidence="5">
    <location>
        <begin position="158"/>
        <end position="176"/>
    </location>
</feature>
<reference evidence="6 9" key="1">
    <citation type="submission" date="2016-10" db="EMBL/GenBank/DDBJ databases">
        <authorList>
            <person name="de Groot N.N."/>
        </authorList>
    </citation>
    <scope>NUCLEOTIDE SEQUENCE [LARGE SCALE GENOMIC DNA]</scope>
    <source>
        <strain evidence="6 9">M79</strain>
    </source>
</reference>
<keyword evidence="2 5" id="KW-0812">Transmembrane</keyword>
<name>A0A1I4GVU7_9LACT</name>
<feature type="transmembrane region" description="Helical" evidence="5">
    <location>
        <begin position="360"/>
        <end position="384"/>
    </location>
</feature>
<dbReference type="InterPro" id="IPR050598">
    <property type="entry name" value="AminoAcid_Transporter"/>
</dbReference>
<dbReference type="Proteomes" id="UP001164042">
    <property type="component" value="Chromosome"/>
</dbReference>
<dbReference type="InterPro" id="IPR002293">
    <property type="entry name" value="AA/rel_permease1"/>
</dbReference>
<evidence type="ECO:0000313" key="7">
    <source>
        <dbReference type="EMBL" id="UYT10119.1"/>
    </source>
</evidence>
<feature type="transmembrane region" description="Helical" evidence="5">
    <location>
        <begin position="125"/>
        <end position="146"/>
    </location>
</feature>
<evidence type="ECO:0000256" key="2">
    <source>
        <dbReference type="ARBA" id="ARBA00022692"/>
    </source>
</evidence>
<feature type="transmembrane region" description="Helical" evidence="5">
    <location>
        <begin position="47"/>
        <end position="71"/>
    </location>
</feature>
<feature type="transmembrane region" description="Helical" evidence="5">
    <location>
        <begin position="428"/>
        <end position="447"/>
    </location>
</feature>
<gene>
    <name evidence="7" type="ORF">OF801_09160</name>
    <name evidence="8" type="ORF">PWF74_08630</name>
    <name evidence="6" type="ORF">SAMN05216438_10578</name>
</gene>
<dbReference type="OMA" id="TYWVISF"/>
<organism evidence="6 9">
    <name type="scientific">Lactococcus garvieae</name>
    <dbReference type="NCBI Taxonomy" id="1363"/>
    <lineage>
        <taxon>Bacteria</taxon>
        <taxon>Bacillati</taxon>
        <taxon>Bacillota</taxon>
        <taxon>Bacilli</taxon>
        <taxon>Lactobacillales</taxon>
        <taxon>Streptococcaceae</taxon>
        <taxon>Lactococcus</taxon>
    </lineage>
</organism>
<dbReference type="OrthoDB" id="3181223at2"/>
<reference evidence="7" key="2">
    <citation type="submission" date="2022-10" db="EMBL/GenBank/DDBJ databases">
        <title>Genome assembly of Lactococcus garvieae isolates from cricket gut.</title>
        <authorList>
            <person name="Luecke A.R."/>
            <person name="Brown A.M.V."/>
            <person name="Wakeman C.A."/>
        </authorList>
    </citation>
    <scope>NUCLEOTIDE SEQUENCE</scope>
    <source>
        <strain evidence="7">Alexii-11_2</strain>
    </source>
</reference>
<dbReference type="RefSeq" id="WP_014025447.1">
    <property type="nucleotide sequence ID" value="NZ_AP027239.1"/>
</dbReference>
<accession>A0A1I4GVU7</accession>
<dbReference type="AlphaFoldDB" id="A0A1I4GVU7"/>
<dbReference type="GO" id="GO:0016020">
    <property type="term" value="C:membrane"/>
    <property type="evidence" value="ECO:0007669"/>
    <property type="project" value="UniProtKB-SubCell"/>
</dbReference>
<dbReference type="PANTHER" id="PTHR11785">
    <property type="entry name" value="AMINO ACID TRANSPORTER"/>
    <property type="match status" value="1"/>
</dbReference>
<protein>
    <submittedName>
        <fullName evidence="7">Amino acid permease</fullName>
    </submittedName>
    <submittedName>
        <fullName evidence="6">Serine/threonine exchange transporter, LAT family</fullName>
    </submittedName>
</protein>
<dbReference type="GO" id="GO:0015179">
    <property type="term" value="F:L-amino acid transmembrane transporter activity"/>
    <property type="evidence" value="ECO:0007669"/>
    <property type="project" value="TreeGrafter"/>
</dbReference>
<feature type="transmembrane region" description="Helical" evidence="5">
    <location>
        <begin position="274"/>
        <end position="298"/>
    </location>
</feature>
<dbReference type="Proteomes" id="UP001217324">
    <property type="component" value="Chromosome"/>
</dbReference>
<feature type="transmembrane region" description="Helical" evidence="5">
    <location>
        <begin position="196"/>
        <end position="214"/>
    </location>
</feature>
<dbReference type="PIRSF" id="PIRSF006060">
    <property type="entry name" value="AA_transporter"/>
    <property type="match status" value="1"/>
</dbReference>
<feature type="transmembrane region" description="Helical" evidence="5">
    <location>
        <begin position="92"/>
        <end position="113"/>
    </location>
</feature>
<keyword evidence="4 5" id="KW-0472">Membrane</keyword>
<dbReference type="Gene3D" id="1.20.1740.10">
    <property type="entry name" value="Amino acid/polyamine transporter I"/>
    <property type="match status" value="1"/>
</dbReference>
<dbReference type="EMBL" id="FOTJ01000005">
    <property type="protein sequence ID" value="SFL33477.1"/>
    <property type="molecule type" value="Genomic_DNA"/>
</dbReference>
<feature type="transmembrane region" description="Helical" evidence="5">
    <location>
        <begin position="396"/>
        <end position="416"/>
    </location>
</feature>
<feature type="transmembrane region" description="Helical" evidence="5">
    <location>
        <begin position="234"/>
        <end position="254"/>
    </location>
</feature>
<evidence type="ECO:0000313" key="8">
    <source>
        <dbReference type="EMBL" id="WEA13571.1"/>
    </source>
</evidence>
<comment type="subcellular location">
    <subcellularLocation>
        <location evidence="1">Membrane</location>
        <topology evidence="1">Multi-pass membrane protein</topology>
    </subcellularLocation>
</comment>